<keyword evidence="2" id="KW-1185">Reference proteome</keyword>
<proteinExistence type="predicted"/>
<evidence type="ECO:0000313" key="2">
    <source>
        <dbReference type="Proteomes" id="UP000717696"/>
    </source>
</evidence>
<accession>A0A9P9D7A8</accession>
<comment type="caution">
    <text evidence="1">The sequence shown here is derived from an EMBL/GenBank/DDBJ whole genome shotgun (WGS) entry which is preliminary data.</text>
</comment>
<dbReference type="OrthoDB" id="4708870at2759"/>
<protein>
    <submittedName>
        <fullName evidence="1">Uncharacterized protein</fullName>
    </submittedName>
</protein>
<organism evidence="1 2">
    <name type="scientific">Dactylonectria estremocensis</name>
    <dbReference type="NCBI Taxonomy" id="1079267"/>
    <lineage>
        <taxon>Eukaryota</taxon>
        <taxon>Fungi</taxon>
        <taxon>Dikarya</taxon>
        <taxon>Ascomycota</taxon>
        <taxon>Pezizomycotina</taxon>
        <taxon>Sordariomycetes</taxon>
        <taxon>Hypocreomycetidae</taxon>
        <taxon>Hypocreales</taxon>
        <taxon>Nectriaceae</taxon>
        <taxon>Dactylonectria</taxon>
    </lineage>
</organism>
<sequence>MTTYDKLAQSLDVTEANDRKRMSQRPGFRKWVEDFKPRCRGEGRLLIQPTTREQVTQEAFDWFHVQGEYANRRQEFLLEKNKEMIWTQVIKGSIPEADPSNQRAILYRSCLVKALKRVILEGNDQYGVSPEGSLKDEDGFYVSEDVIEFITTHQDTIGRAAMDINQAAFEEHKKRKAAKEAVQNLEG</sequence>
<gene>
    <name evidence="1" type="ORF">B0J13DRAFT_656950</name>
</gene>
<dbReference type="Proteomes" id="UP000717696">
    <property type="component" value="Unassembled WGS sequence"/>
</dbReference>
<dbReference type="EMBL" id="JAGMUU010000045">
    <property type="protein sequence ID" value="KAH7113681.1"/>
    <property type="molecule type" value="Genomic_DNA"/>
</dbReference>
<dbReference type="AlphaFoldDB" id="A0A9P9D7A8"/>
<name>A0A9P9D7A8_9HYPO</name>
<evidence type="ECO:0000313" key="1">
    <source>
        <dbReference type="EMBL" id="KAH7113681.1"/>
    </source>
</evidence>
<reference evidence="1" key="1">
    <citation type="journal article" date="2021" name="Nat. Commun.">
        <title>Genetic determinants of endophytism in the Arabidopsis root mycobiome.</title>
        <authorList>
            <person name="Mesny F."/>
            <person name="Miyauchi S."/>
            <person name="Thiergart T."/>
            <person name="Pickel B."/>
            <person name="Atanasova L."/>
            <person name="Karlsson M."/>
            <person name="Huettel B."/>
            <person name="Barry K.W."/>
            <person name="Haridas S."/>
            <person name="Chen C."/>
            <person name="Bauer D."/>
            <person name="Andreopoulos W."/>
            <person name="Pangilinan J."/>
            <person name="LaButti K."/>
            <person name="Riley R."/>
            <person name="Lipzen A."/>
            <person name="Clum A."/>
            <person name="Drula E."/>
            <person name="Henrissat B."/>
            <person name="Kohler A."/>
            <person name="Grigoriev I.V."/>
            <person name="Martin F.M."/>
            <person name="Hacquard S."/>
        </authorList>
    </citation>
    <scope>NUCLEOTIDE SEQUENCE</scope>
    <source>
        <strain evidence="1">MPI-CAGE-AT-0021</strain>
    </source>
</reference>